<reference evidence="1 2" key="2">
    <citation type="journal article" date="2016" name="Genome Announc.">
        <title>Complete Genome Sequences of Two Interactive Moderate Thermophiles, Paenibacillus napthalenovorans 32O-Y and Paenibacillus sp. 32O-W.</title>
        <authorList>
            <person name="Butler R.R.III."/>
            <person name="Wang J."/>
            <person name="Stark B.C."/>
            <person name="Pombert J.F."/>
        </authorList>
    </citation>
    <scope>NUCLEOTIDE SEQUENCE [LARGE SCALE GENOMIC DNA]</scope>
    <source>
        <strain evidence="1 2">32O-Y</strain>
    </source>
</reference>
<dbReference type="KEGG" id="pnp:IJ22_23280"/>
<dbReference type="InterPro" id="IPR014617">
    <property type="entry name" value="YphA_Bacsu"/>
</dbReference>
<dbReference type="OrthoDB" id="2608899at2"/>
<reference evidence="2" key="1">
    <citation type="submission" date="2015-12" db="EMBL/GenBank/DDBJ databases">
        <title>Complete genome sequences of two moderately thermophilic Paenibacillus species.</title>
        <authorList>
            <person name="Butler R.III."/>
            <person name="Wang J."/>
            <person name="Stark B.C."/>
            <person name="Pombert J.-F."/>
        </authorList>
    </citation>
    <scope>NUCLEOTIDE SEQUENCE [LARGE SCALE GENOMIC DNA]</scope>
    <source>
        <strain evidence="2">32O-Y</strain>
    </source>
</reference>
<gene>
    <name evidence="1" type="ORF">IJ22_23280</name>
</gene>
<dbReference type="Pfam" id="PF24124">
    <property type="entry name" value="YphA"/>
    <property type="match status" value="1"/>
</dbReference>
<organism evidence="1 2">
    <name type="scientific">Paenibacillus naphthalenovorans</name>
    <dbReference type="NCBI Taxonomy" id="162209"/>
    <lineage>
        <taxon>Bacteria</taxon>
        <taxon>Bacillati</taxon>
        <taxon>Bacillota</taxon>
        <taxon>Bacilli</taxon>
        <taxon>Bacillales</taxon>
        <taxon>Paenibacillaceae</taxon>
        <taxon>Paenibacillus</taxon>
    </lineage>
</organism>
<evidence type="ECO:0000313" key="2">
    <source>
        <dbReference type="Proteomes" id="UP000061660"/>
    </source>
</evidence>
<accession>A0A0U2W5K5</accession>
<name>A0A0U2W5K5_9BACL</name>
<dbReference type="AlphaFoldDB" id="A0A0U2W5K5"/>
<dbReference type="STRING" id="162209.IJ22_23280"/>
<sequence length="208" mass="23542">MNAGYLSLLLIVVSLILFASGWKEIILRGITHLSLLLFFIAWLLLLGWSFTLDQWRIFGCVPLLLSVSFLVILRTRGMLLRFHLFSVGLLLGSVFFFLKETIHLMPAMIILNPEWTMAIINGLLVSALVRWPAFQVAALSLGLLIGEGMYAYSHREQTDMVIGHAGFQDVWWLTLYAARGSSLVLESAAAGCKKAYYYVWNAIRERKE</sequence>
<proteinExistence type="predicted"/>
<dbReference type="EMBL" id="CP013652">
    <property type="protein sequence ID" value="ALS22701.1"/>
    <property type="molecule type" value="Genomic_DNA"/>
</dbReference>
<dbReference type="PATRIC" id="fig|162209.4.peg.2477"/>
<evidence type="ECO:0000313" key="1">
    <source>
        <dbReference type="EMBL" id="ALS22701.1"/>
    </source>
</evidence>
<keyword evidence="2" id="KW-1185">Reference proteome</keyword>
<dbReference type="Proteomes" id="UP000061660">
    <property type="component" value="Chromosome"/>
</dbReference>
<protein>
    <submittedName>
        <fullName evidence="1">Uncharacterized protein</fullName>
    </submittedName>
</protein>
<dbReference type="RefSeq" id="WP_062408875.1">
    <property type="nucleotide sequence ID" value="NZ_BJCS01000001.1"/>
</dbReference>